<name>A0A2K2FYC1_9SPHN</name>
<dbReference type="EMBL" id="LYMM01000043">
    <property type="protein sequence ID" value="PNU03797.1"/>
    <property type="molecule type" value="Genomic_DNA"/>
</dbReference>
<accession>A0A2K2FYC1</accession>
<sequence>MEVRVTRNPVIGNLPPKDHSIEHFGSSNHDRVLNADTYFRALEFINLMNLNMVEQRPSQVIKNAAYALQFALKAALLYSGNAENWIERHIGRDLEAAMALAASFGMPPPTPEFAGVLPELSRYHAAGRNFGHARILSVMTSRHICENVLSLIEVVGEMIEIKTNDRADM</sequence>
<dbReference type="Proteomes" id="UP000236327">
    <property type="component" value="Unassembled WGS sequence"/>
</dbReference>
<comment type="caution">
    <text evidence="1">The sequence shown here is derived from an EMBL/GenBank/DDBJ whole genome shotgun (WGS) entry which is preliminary data.</text>
</comment>
<keyword evidence="2" id="KW-1185">Reference proteome</keyword>
<reference evidence="1 2" key="1">
    <citation type="submission" date="2016-05" db="EMBL/GenBank/DDBJ databases">
        <title>Complete genome sequence of Novosphingobium guangzhouense SA925(T).</title>
        <authorList>
            <person name="Sha S."/>
        </authorList>
    </citation>
    <scope>NUCLEOTIDE SEQUENCE [LARGE SCALE GENOMIC DNA]</scope>
    <source>
        <strain evidence="1 2">SA925</strain>
    </source>
</reference>
<protein>
    <submittedName>
        <fullName evidence="1">Uncharacterized protein</fullName>
    </submittedName>
</protein>
<evidence type="ECO:0000313" key="1">
    <source>
        <dbReference type="EMBL" id="PNU03797.1"/>
    </source>
</evidence>
<gene>
    <name evidence="1" type="ORF">A8V01_22360</name>
</gene>
<proteinExistence type="predicted"/>
<dbReference type="AlphaFoldDB" id="A0A2K2FYC1"/>
<evidence type="ECO:0000313" key="2">
    <source>
        <dbReference type="Proteomes" id="UP000236327"/>
    </source>
</evidence>
<organism evidence="1 2">
    <name type="scientific">Novosphingobium guangzhouense</name>
    <dbReference type="NCBI Taxonomy" id="1850347"/>
    <lineage>
        <taxon>Bacteria</taxon>
        <taxon>Pseudomonadati</taxon>
        <taxon>Pseudomonadota</taxon>
        <taxon>Alphaproteobacteria</taxon>
        <taxon>Sphingomonadales</taxon>
        <taxon>Sphingomonadaceae</taxon>
        <taxon>Novosphingobium</taxon>
    </lineage>
</organism>